<protein>
    <submittedName>
        <fullName evidence="2">Uncharacterized protein</fullName>
    </submittedName>
</protein>
<keyword evidence="3" id="KW-1185">Reference proteome</keyword>
<name>A0A3N4HUW6_ASCIM</name>
<sequence length="818" mass="95418">MNSSESPMHFDRLDQVVENLERIADAGTSYSYPESFGDDGYFTPVFGGCYDPFPGDSTDDVTNEVSAPDNFYIPEGPHDKPFDFTSLTSSVLSPATSQAVVSYLQTLPLRAFRKGYRDFFFLIYCDYFCDRGKHSLRNTRPWPDWFRGIIEQCLLFYVFDLDPFFRRRVSERFMVRPRDGETFIRQKPDGDARPMFNSILYLLVDPGSNFFRRYQAGLMRWEQLRILGVLLQKMVLQLWTLVFSLGLPKTGGHGRIEVTGEERVKMVELTRITARALISFEQIMLIRAERFEVLVLRYLDEDGVNEKVVRGVEAAQRALEDDTEVNISSTLSGRSSYHSPENRYHLSHGRLLQLPRTLPQHPPKIPFRHPFRHHIHHLPQKLLPVAATFVALTARAIVTTTPHAPIPSTRTPVKALDFDNSPTNSSRDSYRSLPPPYHLSHNRLSRLLHTCTHPHRPQKPPFRHPTRHCTHKLEQQPLPVVMMESAKPNKIGEPNENDKVDDLPNLQTQTGSEVDDMPEDLKRRINEKQREIDSWRSKYGRGKQYYDIASMTSSYISKPVHEAVLSHLCTLPAIDFLRDSSSSDEFLDMYVKRYCDDFFDVGWRPHRWPHWFHTAFEECILFYVQCLDPCFRRAGAKSTYYDARFFYRRLFNYFEDPDFPLVQRVRSGLMRENQLRLIGVLIRKMIFQLHTLLSLEMPLLKAGERGASLNEAQVKARRFEEVYRITSRTEFAFDLVLQIRSERFEIFVTRYLEEDTEGRYENVIQGLERAQRLYEDGIHEGTIKECFHSRSSLLEKGWKDDATEMLWNKIDESLSDSD</sequence>
<dbReference type="Proteomes" id="UP000275078">
    <property type="component" value="Unassembled WGS sequence"/>
</dbReference>
<feature type="region of interest" description="Disordered" evidence="1">
    <location>
        <begin position="402"/>
        <end position="439"/>
    </location>
</feature>
<accession>A0A3N4HUW6</accession>
<evidence type="ECO:0000256" key="1">
    <source>
        <dbReference type="SAM" id="MobiDB-lite"/>
    </source>
</evidence>
<evidence type="ECO:0000313" key="2">
    <source>
        <dbReference type="EMBL" id="RPA76318.1"/>
    </source>
</evidence>
<gene>
    <name evidence="2" type="ORF">BJ508DRAFT_311232</name>
</gene>
<dbReference type="AlphaFoldDB" id="A0A3N4HUW6"/>
<feature type="region of interest" description="Disordered" evidence="1">
    <location>
        <begin position="491"/>
        <end position="516"/>
    </location>
</feature>
<evidence type="ECO:0000313" key="3">
    <source>
        <dbReference type="Proteomes" id="UP000275078"/>
    </source>
</evidence>
<reference evidence="2 3" key="1">
    <citation type="journal article" date="2018" name="Nat. Ecol. Evol.">
        <title>Pezizomycetes genomes reveal the molecular basis of ectomycorrhizal truffle lifestyle.</title>
        <authorList>
            <person name="Murat C."/>
            <person name="Payen T."/>
            <person name="Noel B."/>
            <person name="Kuo A."/>
            <person name="Morin E."/>
            <person name="Chen J."/>
            <person name="Kohler A."/>
            <person name="Krizsan K."/>
            <person name="Balestrini R."/>
            <person name="Da Silva C."/>
            <person name="Montanini B."/>
            <person name="Hainaut M."/>
            <person name="Levati E."/>
            <person name="Barry K.W."/>
            <person name="Belfiori B."/>
            <person name="Cichocki N."/>
            <person name="Clum A."/>
            <person name="Dockter R.B."/>
            <person name="Fauchery L."/>
            <person name="Guy J."/>
            <person name="Iotti M."/>
            <person name="Le Tacon F."/>
            <person name="Lindquist E.A."/>
            <person name="Lipzen A."/>
            <person name="Malagnac F."/>
            <person name="Mello A."/>
            <person name="Molinier V."/>
            <person name="Miyauchi S."/>
            <person name="Poulain J."/>
            <person name="Riccioni C."/>
            <person name="Rubini A."/>
            <person name="Sitrit Y."/>
            <person name="Splivallo R."/>
            <person name="Traeger S."/>
            <person name="Wang M."/>
            <person name="Zifcakova L."/>
            <person name="Wipf D."/>
            <person name="Zambonelli A."/>
            <person name="Paolocci F."/>
            <person name="Nowrousian M."/>
            <person name="Ottonello S."/>
            <person name="Baldrian P."/>
            <person name="Spatafora J.W."/>
            <person name="Henrissat B."/>
            <person name="Nagy L.G."/>
            <person name="Aury J.M."/>
            <person name="Wincker P."/>
            <person name="Grigoriev I.V."/>
            <person name="Bonfante P."/>
            <person name="Martin F.M."/>
        </authorList>
    </citation>
    <scope>NUCLEOTIDE SEQUENCE [LARGE SCALE GENOMIC DNA]</scope>
    <source>
        <strain evidence="2 3">RN42</strain>
    </source>
</reference>
<dbReference type="EMBL" id="ML119747">
    <property type="protein sequence ID" value="RPA76318.1"/>
    <property type="molecule type" value="Genomic_DNA"/>
</dbReference>
<organism evidence="2 3">
    <name type="scientific">Ascobolus immersus RN42</name>
    <dbReference type="NCBI Taxonomy" id="1160509"/>
    <lineage>
        <taxon>Eukaryota</taxon>
        <taxon>Fungi</taxon>
        <taxon>Dikarya</taxon>
        <taxon>Ascomycota</taxon>
        <taxon>Pezizomycotina</taxon>
        <taxon>Pezizomycetes</taxon>
        <taxon>Pezizales</taxon>
        <taxon>Ascobolaceae</taxon>
        <taxon>Ascobolus</taxon>
    </lineage>
</organism>
<proteinExistence type="predicted"/>